<evidence type="ECO:0000313" key="4">
    <source>
        <dbReference type="Proteomes" id="UP000297475"/>
    </source>
</evidence>
<dbReference type="GO" id="GO:0046872">
    <property type="term" value="F:metal ion binding"/>
    <property type="evidence" value="ECO:0007669"/>
    <property type="project" value="UniProtKB-KW"/>
</dbReference>
<dbReference type="SUPFAM" id="SSF56529">
    <property type="entry name" value="FAH"/>
    <property type="match status" value="1"/>
</dbReference>
<dbReference type="OrthoDB" id="9805307at2"/>
<comment type="caution">
    <text evidence="3">The sequence shown here is derived from an EMBL/GenBank/DDBJ whole genome shotgun (WGS) entry which is preliminary data.</text>
</comment>
<accession>A0A4Z0W6D4</accession>
<dbReference type="Gene3D" id="3.90.850.10">
    <property type="entry name" value="Fumarylacetoacetase-like, C-terminal domain"/>
    <property type="match status" value="1"/>
</dbReference>
<evidence type="ECO:0000259" key="2">
    <source>
        <dbReference type="Pfam" id="PF01557"/>
    </source>
</evidence>
<dbReference type="GO" id="GO:0018773">
    <property type="term" value="F:acetylpyruvate hydrolase activity"/>
    <property type="evidence" value="ECO:0007669"/>
    <property type="project" value="TreeGrafter"/>
</dbReference>
<dbReference type="AlphaFoldDB" id="A0A4Z0W6D4"/>
<dbReference type="Proteomes" id="UP000297475">
    <property type="component" value="Unassembled WGS sequence"/>
</dbReference>
<sequence>MTDHVIPPPPRPELTVAGQTATFPLRRVFCVGRNYAAHALEMGKDPEREPPFFFCKPADAVVPAQGTLPYPPLTGDLHHEVELVLAIGQGGADIPAAEAMSHVWGATVGLDLTRRDLQAEAKNLGRPWDWGKSFDAAAPCAPLRPLAELPALDSGRIWLQVNGELRQEGNLDELIWKLDEVIALCSQSVRLQPGDLIFTGTPAGVGAINAGDRVDAGIDGIAELSVTIA</sequence>
<reference evidence="3 4" key="1">
    <citation type="submission" date="2019-04" db="EMBL/GenBank/DDBJ databases">
        <title>Natronospirillum operosus gen. nov., sp. nov., a haloalkaliphilic satellite isolated from decaying biomass of laboratory culture of cyanobacterium Geitlerinema sp. and proposal of Natronospirillaceae fam. nov. and Saccharospirillaceae fam. nov.</title>
        <authorList>
            <person name="Kevbrin V."/>
            <person name="Boltyanskaya Y."/>
            <person name="Koziaeva V."/>
            <person name="Grouzdev D.S."/>
            <person name="Park M."/>
            <person name="Cho J."/>
        </authorList>
    </citation>
    <scope>NUCLEOTIDE SEQUENCE [LARGE SCALE GENOMIC DNA]</scope>
    <source>
        <strain evidence="3 4">G-116</strain>
    </source>
</reference>
<feature type="domain" description="Fumarylacetoacetase-like C-terminal" evidence="2">
    <location>
        <begin position="28"/>
        <end position="228"/>
    </location>
</feature>
<dbReference type="PANTHER" id="PTHR11820">
    <property type="entry name" value="ACYLPYRUVASE"/>
    <property type="match status" value="1"/>
</dbReference>
<evidence type="ECO:0000313" key="3">
    <source>
        <dbReference type="EMBL" id="TGG93354.1"/>
    </source>
</evidence>
<dbReference type="InterPro" id="IPR011234">
    <property type="entry name" value="Fumarylacetoacetase-like_C"/>
</dbReference>
<gene>
    <name evidence="3" type="ORF">E4656_09885</name>
</gene>
<keyword evidence="3" id="KW-0378">Hydrolase</keyword>
<protein>
    <submittedName>
        <fullName evidence="3">FAA hydrolase family protein</fullName>
    </submittedName>
</protein>
<dbReference type="PANTHER" id="PTHR11820:SF90">
    <property type="entry name" value="FLUTATHIONE S-TRANSFERASE"/>
    <property type="match status" value="1"/>
</dbReference>
<dbReference type="EMBL" id="SRMF01000003">
    <property type="protein sequence ID" value="TGG93354.1"/>
    <property type="molecule type" value="Genomic_DNA"/>
</dbReference>
<organism evidence="3 4">
    <name type="scientific">Natronospirillum operosum</name>
    <dbReference type="NCBI Taxonomy" id="2759953"/>
    <lineage>
        <taxon>Bacteria</taxon>
        <taxon>Pseudomonadati</taxon>
        <taxon>Pseudomonadota</taxon>
        <taxon>Gammaproteobacteria</taxon>
        <taxon>Oceanospirillales</taxon>
        <taxon>Natronospirillaceae</taxon>
        <taxon>Natronospirillum</taxon>
    </lineage>
</organism>
<dbReference type="InterPro" id="IPR036663">
    <property type="entry name" value="Fumarylacetoacetase_C_sf"/>
</dbReference>
<name>A0A4Z0W6D4_9GAMM</name>
<proteinExistence type="predicted"/>
<keyword evidence="1" id="KW-0479">Metal-binding</keyword>
<dbReference type="RefSeq" id="WP_135483063.1">
    <property type="nucleotide sequence ID" value="NZ_SRMF01000003.1"/>
</dbReference>
<dbReference type="Pfam" id="PF01557">
    <property type="entry name" value="FAA_hydrolase"/>
    <property type="match status" value="1"/>
</dbReference>
<keyword evidence="4" id="KW-1185">Reference proteome</keyword>
<evidence type="ECO:0000256" key="1">
    <source>
        <dbReference type="ARBA" id="ARBA00022723"/>
    </source>
</evidence>